<dbReference type="Proteomes" id="UP000075737">
    <property type="component" value="Unassembled WGS sequence"/>
</dbReference>
<name>A0A161PV39_9FIRM</name>
<dbReference type="Gene3D" id="1.20.58.300">
    <property type="entry name" value="FlgN-like"/>
    <property type="match status" value="1"/>
</dbReference>
<dbReference type="AlphaFoldDB" id="A0A161PV39"/>
<dbReference type="InterPro" id="IPR007809">
    <property type="entry name" value="FlgN-like"/>
</dbReference>
<dbReference type="RefSeq" id="WP_068749244.1">
    <property type="nucleotide sequence ID" value="NZ_LOHZ01000044.1"/>
</dbReference>
<dbReference type="Pfam" id="PF05130">
    <property type="entry name" value="FlgN"/>
    <property type="match status" value="1"/>
</dbReference>
<dbReference type="STRING" id="520767.ATZ99_21520"/>
<dbReference type="InterPro" id="IPR036679">
    <property type="entry name" value="FlgN-like_sf"/>
</dbReference>
<protein>
    <recommendedName>
        <fullName evidence="4">FlgN protein</fullName>
    </recommendedName>
</protein>
<dbReference type="GO" id="GO:0044780">
    <property type="term" value="P:bacterial-type flagellum assembly"/>
    <property type="evidence" value="ECO:0007669"/>
    <property type="project" value="InterPro"/>
</dbReference>
<dbReference type="EMBL" id="LOHZ01000044">
    <property type="protein sequence ID" value="KYO64121.1"/>
    <property type="molecule type" value="Genomic_DNA"/>
</dbReference>
<keyword evidence="1" id="KW-1005">Bacterial flagellum biogenesis</keyword>
<evidence type="ECO:0000313" key="2">
    <source>
        <dbReference type="EMBL" id="KYO64121.1"/>
    </source>
</evidence>
<proteinExistence type="predicted"/>
<accession>A0A161PV39</accession>
<evidence type="ECO:0000256" key="1">
    <source>
        <dbReference type="ARBA" id="ARBA00022795"/>
    </source>
</evidence>
<keyword evidence="3" id="KW-1185">Reference proteome</keyword>
<evidence type="ECO:0000313" key="3">
    <source>
        <dbReference type="Proteomes" id="UP000075737"/>
    </source>
</evidence>
<sequence>MELKDVDFGVLLKNLKEQLSIYEELLEIAKKKTDILVKNDIKHLEEITAIEQEMIVKLGKLEEERQEFIKDCSSHLNLNEDMVNSSYMINLFPEEIKKEMDEVTGKLRSTLQNLDEKNRLNESLIKSALEFINNSIELLVDAAKFRAGYGADGKLSEKEGMRIIDKKL</sequence>
<comment type="caution">
    <text evidence="2">The sequence shown here is derived from an EMBL/GenBank/DDBJ whole genome shotgun (WGS) entry which is preliminary data.</text>
</comment>
<reference evidence="2 3" key="1">
    <citation type="submission" date="2015-12" db="EMBL/GenBank/DDBJ databases">
        <title>Draft genome of Thermovenabulum gondwanense isolated from a red thermophilic microbial mat colonisisng an outflow channel of a bore well.</title>
        <authorList>
            <person name="Patel B.K."/>
        </authorList>
    </citation>
    <scope>NUCLEOTIDE SEQUENCE [LARGE SCALE GENOMIC DNA]</scope>
    <source>
        <strain evidence="2 3">R270</strain>
    </source>
</reference>
<evidence type="ECO:0008006" key="4">
    <source>
        <dbReference type="Google" id="ProtNLM"/>
    </source>
</evidence>
<organism evidence="2 3">
    <name type="scientific">Thermovenabulum gondwanense</name>
    <dbReference type="NCBI Taxonomy" id="520767"/>
    <lineage>
        <taxon>Bacteria</taxon>
        <taxon>Bacillati</taxon>
        <taxon>Bacillota</taxon>
        <taxon>Clostridia</taxon>
        <taxon>Thermosediminibacterales</taxon>
        <taxon>Thermosediminibacteraceae</taxon>
        <taxon>Thermovenabulum</taxon>
    </lineage>
</organism>
<dbReference type="SUPFAM" id="SSF140566">
    <property type="entry name" value="FlgN-like"/>
    <property type="match status" value="1"/>
</dbReference>
<gene>
    <name evidence="2" type="ORF">ATZ99_21520</name>
</gene>